<dbReference type="PROSITE" id="PS51384">
    <property type="entry name" value="FAD_FR"/>
    <property type="match status" value="1"/>
</dbReference>
<organism evidence="3 4">
    <name type="scientific">Cellulosimicrobium funkei</name>
    <dbReference type="NCBI Taxonomy" id="264251"/>
    <lineage>
        <taxon>Bacteria</taxon>
        <taxon>Bacillati</taxon>
        <taxon>Actinomycetota</taxon>
        <taxon>Actinomycetes</taxon>
        <taxon>Micrococcales</taxon>
        <taxon>Promicromonosporaceae</taxon>
        <taxon>Cellulosimicrobium</taxon>
    </lineage>
</organism>
<evidence type="ECO:0000259" key="2">
    <source>
        <dbReference type="PROSITE" id="PS51384"/>
    </source>
</evidence>
<evidence type="ECO:0000313" key="4">
    <source>
        <dbReference type="Proteomes" id="UP000035265"/>
    </source>
</evidence>
<dbReference type="GO" id="GO:0016491">
    <property type="term" value="F:oxidoreductase activity"/>
    <property type="evidence" value="ECO:0007669"/>
    <property type="project" value="InterPro"/>
</dbReference>
<dbReference type="InterPro" id="IPR017927">
    <property type="entry name" value="FAD-bd_FR_type"/>
</dbReference>
<gene>
    <name evidence="3" type="ORF">FB00_01490</name>
</gene>
<protein>
    <recommendedName>
        <fullName evidence="2">FAD-binding FR-type domain-containing protein</fullName>
    </recommendedName>
</protein>
<dbReference type="Pfam" id="PF08021">
    <property type="entry name" value="FAD_binding_9"/>
    <property type="match status" value="1"/>
</dbReference>
<dbReference type="RefSeq" id="WP_052877349.1">
    <property type="nucleotide sequence ID" value="NZ_JNBQ01000001.1"/>
</dbReference>
<feature type="region of interest" description="Disordered" evidence="1">
    <location>
        <begin position="43"/>
        <end position="62"/>
    </location>
</feature>
<name>A0A0H2KSR7_9MICO</name>
<dbReference type="InterPro" id="IPR039374">
    <property type="entry name" value="SIP_fam"/>
</dbReference>
<dbReference type="InterPro" id="IPR013113">
    <property type="entry name" value="SIP_FAD-bd"/>
</dbReference>
<dbReference type="PANTHER" id="PTHR30157">
    <property type="entry name" value="FERRIC REDUCTASE, NADPH-DEPENDENT"/>
    <property type="match status" value="1"/>
</dbReference>
<dbReference type="PATRIC" id="fig|264251.5.peg.308"/>
<reference evidence="3 4" key="1">
    <citation type="submission" date="2014-05" db="EMBL/GenBank/DDBJ databases">
        <title>Cellulosimicrobium funkei U11 genome.</title>
        <authorList>
            <person name="Hu C."/>
            <person name="Gong Y."/>
            <person name="Wan W."/>
            <person name="Jiang M."/>
        </authorList>
    </citation>
    <scope>NUCLEOTIDE SEQUENCE [LARGE SCALE GENOMIC DNA]</scope>
    <source>
        <strain evidence="3 4">U11</strain>
    </source>
</reference>
<evidence type="ECO:0000256" key="1">
    <source>
        <dbReference type="SAM" id="MobiDB-lite"/>
    </source>
</evidence>
<dbReference type="STRING" id="264251.FB00_01490"/>
<comment type="caution">
    <text evidence="3">The sequence shown here is derived from an EMBL/GenBank/DDBJ whole genome shotgun (WGS) entry which is preliminary data.</text>
</comment>
<keyword evidence="4" id="KW-1185">Reference proteome</keyword>
<dbReference type="InterPro" id="IPR039261">
    <property type="entry name" value="FNR_nucleotide-bd"/>
</dbReference>
<dbReference type="Gene3D" id="3.40.50.80">
    <property type="entry name" value="Nucleotide-binding domain of ferredoxin-NADP reductase (FNR) module"/>
    <property type="match status" value="1"/>
</dbReference>
<sequence>MLDRPVTRLDLVPRRVRVHRVQETSGALRRITFRDAAPVVHDDRRAAGPGADGSRGASLAALHAPGPDDHVKVFLPDPTTGVLHAPTLTTDGALQRPTGVVSISRELTVRATRVVDGVAEVDVDWVLHGGGDPGAPPTGEGGPASAWAARAQVGDEVVLAGPTTSRAVPDGVARLLLVGDEAGLPALARWVDAVGADVPVTAIVEIGDDVDEAFVEDELGRATVEILYRTDGPGQLAEAVRSLGPLGDGEYVFGAGEATDLAQVRRDLRRGGARPDQLALHGYWRRGVVNLDPDAPLDPTEPD</sequence>
<feature type="domain" description="FAD-binding FR-type" evidence="2">
    <location>
        <begin position="11"/>
        <end position="169"/>
    </location>
</feature>
<dbReference type="InterPro" id="IPR007037">
    <property type="entry name" value="SIP_rossman_dom"/>
</dbReference>
<evidence type="ECO:0000313" key="3">
    <source>
        <dbReference type="EMBL" id="KLN36551.1"/>
    </source>
</evidence>
<dbReference type="EMBL" id="JNBQ01000001">
    <property type="protein sequence ID" value="KLN36551.1"/>
    <property type="molecule type" value="Genomic_DNA"/>
</dbReference>
<dbReference type="InterPro" id="IPR017938">
    <property type="entry name" value="Riboflavin_synthase-like_b-brl"/>
</dbReference>
<dbReference type="AlphaFoldDB" id="A0A0H2KSR7"/>
<dbReference type="PANTHER" id="PTHR30157:SF0">
    <property type="entry name" value="NADPH-DEPENDENT FERRIC-CHELATE REDUCTASE"/>
    <property type="match status" value="1"/>
</dbReference>
<dbReference type="Gene3D" id="2.40.30.10">
    <property type="entry name" value="Translation factors"/>
    <property type="match status" value="1"/>
</dbReference>
<dbReference type="CDD" id="cd06193">
    <property type="entry name" value="siderophore_interacting"/>
    <property type="match status" value="1"/>
</dbReference>
<proteinExistence type="predicted"/>
<dbReference type="Pfam" id="PF04954">
    <property type="entry name" value="SIP"/>
    <property type="match status" value="1"/>
</dbReference>
<dbReference type="SUPFAM" id="SSF63380">
    <property type="entry name" value="Riboflavin synthase domain-like"/>
    <property type="match status" value="1"/>
</dbReference>
<accession>A0A0H2KSR7</accession>
<dbReference type="Proteomes" id="UP000035265">
    <property type="component" value="Unassembled WGS sequence"/>
</dbReference>